<dbReference type="Pfam" id="PF14054">
    <property type="entry name" value="DUF4249"/>
    <property type="match status" value="1"/>
</dbReference>
<name>A0A271IYH2_9BACT</name>
<dbReference type="Proteomes" id="UP000216339">
    <property type="component" value="Unassembled WGS sequence"/>
</dbReference>
<reference evidence="2 3" key="1">
    <citation type="submission" date="2016-11" db="EMBL/GenBank/DDBJ databases">
        <title>Study of marine rhodopsin-containing bacteria.</title>
        <authorList>
            <person name="Yoshizawa S."/>
            <person name="Kumagai Y."/>
            <person name="Kogure K."/>
        </authorList>
    </citation>
    <scope>NUCLEOTIDE SEQUENCE [LARGE SCALE GENOMIC DNA]</scope>
    <source>
        <strain evidence="2 3">SAORIC-28</strain>
    </source>
</reference>
<comment type="caution">
    <text evidence="2">The sequence shown here is derived from an EMBL/GenBank/DDBJ whole genome shotgun (WGS) entry which is preliminary data.</text>
</comment>
<dbReference type="AlphaFoldDB" id="A0A271IYH2"/>
<evidence type="ECO:0000256" key="1">
    <source>
        <dbReference type="SAM" id="SignalP"/>
    </source>
</evidence>
<dbReference type="InterPro" id="IPR025345">
    <property type="entry name" value="DUF4249"/>
</dbReference>
<dbReference type="EMBL" id="MQWD01000001">
    <property type="protein sequence ID" value="PAP76306.1"/>
    <property type="molecule type" value="Genomic_DNA"/>
</dbReference>
<dbReference type="RefSeq" id="WP_179299515.1">
    <property type="nucleotide sequence ID" value="NZ_MQWD01000001.1"/>
</dbReference>
<organism evidence="2 3">
    <name type="scientific">Rubrivirga marina</name>
    <dbReference type="NCBI Taxonomy" id="1196024"/>
    <lineage>
        <taxon>Bacteria</taxon>
        <taxon>Pseudomonadati</taxon>
        <taxon>Rhodothermota</taxon>
        <taxon>Rhodothermia</taxon>
        <taxon>Rhodothermales</taxon>
        <taxon>Rubricoccaceae</taxon>
        <taxon>Rubrivirga</taxon>
    </lineage>
</organism>
<proteinExistence type="predicted"/>
<gene>
    <name evidence="2" type="ORF">BSZ37_07535</name>
</gene>
<dbReference type="PROSITE" id="PS51257">
    <property type="entry name" value="PROKAR_LIPOPROTEIN"/>
    <property type="match status" value="1"/>
</dbReference>
<protein>
    <recommendedName>
        <fullName evidence="4">DUF4249 domain-containing protein</fullName>
    </recommendedName>
</protein>
<evidence type="ECO:0000313" key="3">
    <source>
        <dbReference type="Proteomes" id="UP000216339"/>
    </source>
</evidence>
<keyword evidence="3" id="KW-1185">Reference proteome</keyword>
<sequence>MRALLPLLLLALVVLVGGCDGTTDDDLDPQLVVSASLGVGEALPPVALSEVAPLLDVFDPADMAVSGATVTVTLLAADGSDEAVYPYAEAEAGTYVPLDGTVTVLPQRTYRLDVQARDRLTATTTTPPAVELVQGPPGEVVYGAGQGPEVVITRSTTAERRAAFIASTRALAPAAFEPVGVDGDTLYRSVPDPETFLPVPIVRRFLDCEEEAGGTLLCDEDPSDDDFTTGTSPIINEASYIERADGTLLVQVPFIGFTFYGPYAVRLISVDAALEAFVESQAVQGGGSTLSPGEIPNLVTNVEGGLGVFGSYALVEVRTTLREPSF</sequence>
<evidence type="ECO:0008006" key="4">
    <source>
        <dbReference type="Google" id="ProtNLM"/>
    </source>
</evidence>
<feature type="signal peptide" evidence="1">
    <location>
        <begin position="1"/>
        <end position="18"/>
    </location>
</feature>
<feature type="chain" id="PRO_5013103193" description="DUF4249 domain-containing protein" evidence="1">
    <location>
        <begin position="19"/>
        <end position="326"/>
    </location>
</feature>
<evidence type="ECO:0000313" key="2">
    <source>
        <dbReference type="EMBL" id="PAP76306.1"/>
    </source>
</evidence>
<keyword evidence="1" id="KW-0732">Signal</keyword>
<accession>A0A271IYH2</accession>